<organism evidence="5 6">
    <name type="scientific">Sinanodonta woodiana</name>
    <name type="common">Chinese pond mussel</name>
    <name type="synonym">Anodonta woodiana</name>
    <dbReference type="NCBI Taxonomy" id="1069815"/>
    <lineage>
        <taxon>Eukaryota</taxon>
        <taxon>Metazoa</taxon>
        <taxon>Spiralia</taxon>
        <taxon>Lophotrochozoa</taxon>
        <taxon>Mollusca</taxon>
        <taxon>Bivalvia</taxon>
        <taxon>Autobranchia</taxon>
        <taxon>Heteroconchia</taxon>
        <taxon>Palaeoheterodonta</taxon>
        <taxon>Unionida</taxon>
        <taxon>Unionoidea</taxon>
        <taxon>Unionidae</taxon>
        <taxon>Unioninae</taxon>
        <taxon>Sinanodonta</taxon>
    </lineage>
</organism>
<dbReference type="Gene3D" id="1.25.10.10">
    <property type="entry name" value="Leucine-rich Repeat Variant"/>
    <property type="match status" value="1"/>
</dbReference>
<evidence type="ECO:0000256" key="1">
    <source>
        <dbReference type="ARBA" id="ARBA00004123"/>
    </source>
</evidence>
<sequence length="517" mass="58169">MMDSPSQVRNPSPPPELTDNPELLIAESIGNTAFSKHWFFTTLLKLIKEVDRENEETASELVVDVDEDLQNELCKLWDMSMNSEVTQFLLEFNAVEILIAVIEKSKAPRVTEISVGILCNMACDSSVCQVFANQPKLIELILLLLDSSDAPTLVETTRFLFTCVSNPSAQENWIKAITAAENFQEHIQFIFQSSTNCDLLKNTAELVHSLLDIEENLCGAWATQEFVQALLEAVHQIGYGHSEALEIFLHIFQLISTTEAGVEAIVSCAVTLQKALMKYLNLVCEYEIVRLKDRQTSLASALSVLNLIFTSVPQSAKQLTKDEGLFRVFLKILEPLYPKVFPSKISQCKKTDKSNNASDSGTHTRSDVSNGNTSNESDIGQANKEAVKTTDEDHVTSEANDKEAEKWMVLFNILKGFIGDYLMYFVQPKDSTDTDEEEKAVPDHMLTYLDESCSRCRTNFLILTLCGMKGEVDFVDKFKSWSEEFKKKRLMRIIKDVMAGKVIDRESKSSSTVNDRR</sequence>
<evidence type="ECO:0000256" key="3">
    <source>
        <dbReference type="ARBA" id="ARBA00038401"/>
    </source>
</evidence>
<feature type="region of interest" description="Disordered" evidence="4">
    <location>
        <begin position="348"/>
        <end position="399"/>
    </location>
</feature>
<accession>A0ABD3TWA5</accession>
<comment type="similarity">
    <text evidence="3">Belongs to the SAAL1 family.</text>
</comment>
<feature type="compositionally biased region" description="Basic and acidic residues" evidence="4">
    <location>
        <begin position="385"/>
        <end position="399"/>
    </location>
</feature>
<reference evidence="5 6" key="1">
    <citation type="submission" date="2024-11" db="EMBL/GenBank/DDBJ databases">
        <title>Chromosome-level genome assembly of the freshwater bivalve Anodonta woodiana.</title>
        <authorList>
            <person name="Chen X."/>
        </authorList>
    </citation>
    <scope>NUCLEOTIDE SEQUENCE [LARGE SCALE GENOMIC DNA]</scope>
    <source>
        <strain evidence="5">MN2024</strain>
        <tissue evidence="5">Gills</tissue>
    </source>
</reference>
<dbReference type="InterPro" id="IPR016024">
    <property type="entry name" value="ARM-type_fold"/>
</dbReference>
<dbReference type="PANTHER" id="PTHR23424">
    <property type="entry name" value="SERUM AMYLOID A"/>
    <property type="match status" value="1"/>
</dbReference>
<dbReference type="InterPro" id="IPR052464">
    <property type="entry name" value="Synovial_Prolif_Regulator"/>
</dbReference>
<dbReference type="Proteomes" id="UP001634394">
    <property type="component" value="Unassembled WGS sequence"/>
</dbReference>
<evidence type="ECO:0000256" key="2">
    <source>
        <dbReference type="ARBA" id="ARBA00023242"/>
    </source>
</evidence>
<dbReference type="PANTHER" id="PTHR23424:SF23">
    <property type="entry name" value="PROTEIN SAAL1"/>
    <property type="match status" value="1"/>
</dbReference>
<gene>
    <name evidence="5" type="ORF">ACJMK2_019581</name>
</gene>
<proteinExistence type="inferred from homology"/>
<protein>
    <submittedName>
        <fullName evidence="5">Uncharacterized protein</fullName>
    </submittedName>
</protein>
<comment type="subcellular location">
    <subcellularLocation>
        <location evidence="1">Nucleus</location>
    </subcellularLocation>
</comment>
<evidence type="ECO:0000313" key="6">
    <source>
        <dbReference type="Proteomes" id="UP001634394"/>
    </source>
</evidence>
<evidence type="ECO:0000313" key="5">
    <source>
        <dbReference type="EMBL" id="KAL3841429.1"/>
    </source>
</evidence>
<keyword evidence="6" id="KW-1185">Reference proteome</keyword>
<name>A0ABD3TWA5_SINWO</name>
<dbReference type="AlphaFoldDB" id="A0ABD3TWA5"/>
<keyword evidence="2" id="KW-0539">Nucleus</keyword>
<dbReference type="InterPro" id="IPR011989">
    <property type="entry name" value="ARM-like"/>
</dbReference>
<feature type="compositionally biased region" description="Polar residues" evidence="4">
    <location>
        <begin position="348"/>
        <end position="380"/>
    </location>
</feature>
<dbReference type="EMBL" id="JBJQND010000017">
    <property type="protein sequence ID" value="KAL3841429.1"/>
    <property type="molecule type" value="Genomic_DNA"/>
</dbReference>
<dbReference type="GO" id="GO:0005634">
    <property type="term" value="C:nucleus"/>
    <property type="evidence" value="ECO:0007669"/>
    <property type="project" value="UniProtKB-SubCell"/>
</dbReference>
<evidence type="ECO:0000256" key="4">
    <source>
        <dbReference type="SAM" id="MobiDB-lite"/>
    </source>
</evidence>
<comment type="caution">
    <text evidence="5">The sequence shown here is derived from an EMBL/GenBank/DDBJ whole genome shotgun (WGS) entry which is preliminary data.</text>
</comment>
<dbReference type="SUPFAM" id="SSF48371">
    <property type="entry name" value="ARM repeat"/>
    <property type="match status" value="1"/>
</dbReference>